<keyword evidence="1" id="KW-0539">Nucleus</keyword>
<sequence length="587" mass="64727">MPARGKLAPTTACDRCHSLKTKCVYESMSTPLKRPLTCTRCMKLGKPCSNSRSTPKLGRPRKADASTSLLPRPWAEFVWIGTQDEGQKQPEQSPPRRPPAHSPMAPSAALADPRSWPSNRLLANRSSEEMRLLQAMFDRERPSFMCCFVIGPSFAEAALAGLLTTLAQFPEAADALLSGFLACSRRVFALMETATTQASTSATGSSTQHQPRPGMITATSSSSSSSSSTANLKRSLSASAEADYAYSAKAVKALRDRSESSSSMADDSRQATKPSNKMDQVLTMVLGLGVLTFDLLDSGLNAHSICRCTLGLIGPEYPMEAQEKVLPLIYMDTCNCLVRRQIPVHRLGTGEMGRVDRYIGLCLSLLPIMYDLCCITTCHGQPYMNAGRGVPRQGQGDDVQESLLDVVKKTVQEWKPPLARMADTAKLKLTQKEVQVIATQAAVYRSAILLFIHRLRLAFAAEEDDMEANFMASSILDDIRSLYRSSSDSSTGSVSASLKGEGWTRDETWLFEYRMGLPFLIAAVELQDKTQRVQALDLLQWVVCKRMYPQVGDRLRQFILFVWEARDHGFGGHWIDLTAHGPQFVLF</sequence>
<evidence type="ECO:0000313" key="5">
    <source>
        <dbReference type="Proteomes" id="UP001302812"/>
    </source>
</evidence>
<feature type="region of interest" description="Disordered" evidence="2">
    <location>
        <begin position="195"/>
        <end position="228"/>
    </location>
</feature>
<dbReference type="GeneID" id="89943331"/>
<keyword evidence="5" id="KW-1185">Reference proteome</keyword>
<comment type="caution">
    <text evidence="4">The sequence shown here is derived from an EMBL/GenBank/DDBJ whole genome shotgun (WGS) entry which is preliminary data.</text>
</comment>
<dbReference type="RefSeq" id="XP_064669819.1">
    <property type="nucleotide sequence ID" value="XM_064819205.1"/>
</dbReference>
<accession>A0AAN6TD62</accession>
<evidence type="ECO:0000259" key="3">
    <source>
        <dbReference type="PROSITE" id="PS50048"/>
    </source>
</evidence>
<dbReference type="InterPro" id="IPR001138">
    <property type="entry name" value="Zn2Cys6_DnaBD"/>
</dbReference>
<dbReference type="SMART" id="SM00066">
    <property type="entry name" value="GAL4"/>
    <property type="match status" value="1"/>
</dbReference>
<dbReference type="Pfam" id="PF11951">
    <property type="entry name" value="Fungal_trans_2"/>
    <property type="match status" value="1"/>
</dbReference>
<feature type="compositionally biased region" description="Low complexity" evidence="2">
    <location>
        <begin position="195"/>
        <end position="210"/>
    </location>
</feature>
<protein>
    <recommendedName>
        <fullName evidence="3">Zn(2)-C6 fungal-type domain-containing protein</fullName>
    </recommendedName>
</protein>
<evidence type="ECO:0000256" key="1">
    <source>
        <dbReference type="ARBA" id="ARBA00023242"/>
    </source>
</evidence>
<dbReference type="Gene3D" id="4.10.240.10">
    <property type="entry name" value="Zn(2)-C6 fungal-type DNA-binding domain"/>
    <property type="match status" value="1"/>
</dbReference>
<dbReference type="InterPro" id="IPR021858">
    <property type="entry name" value="Fun_TF"/>
</dbReference>
<dbReference type="Pfam" id="PF00172">
    <property type="entry name" value="Zn_clus"/>
    <property type="match status" value="1"/>
</dbReference>
<dbReference type="PROSITE" id="PS50048">
    <property type="entry name" value="ZN2_CY6_FUNGAL_2"/>
    <property type="match status" value="1"/>
</dbReference>
<feature type="region of interest" description="Disordered" evidence="2">
    <location>
        <begin position="257"/>
        <end position="276"/>
    </location>
</feature>
<name>A0AAN6TD62_9PEZI</name>
<dbReference type="CDD" id="cd00067">
    <property type="entry name" value="GAL4"/>
    <property type="match status" value="1"/>
</dbReference>
<reference evidence="4" key="1">
    <citation type="journal article" date="2023" name="Mol. Phylogenet. Evol.">
        <title>Genome-scale phylogeny and comparative genomics of the fungal order Sordariales.</title>
        <authorList>
            <person name="Hensen N."/>
            <person name="Bonometti L."/>
            <person name="Westerberg I."/>
            <person name="Brannstrom I.O."/>
            <person name="Guillou S."/>
            <person name="Cros-Aarteil S."/>
            <person name="Calhoun S."/>
            <person name="Haridas S."/>
            <person name="Kuo A."/>
            <person name="Mondo S."/>
            <person name="Pangilinan J."/>
            <person name="Riley R."/>
            <person name="LaButti K."/>
            <person name="Andreopoulos B."/>
            <person name="Lipzen A."/>
            <person name="Chen C."/>
            <person name="Yan M."/>
            <person name="Daum C."/>
            <person name="Ng V."/>
            <person name="Clum A."/>
            <person name="Steindorff A."/>
            <person name="Ohm R.A."/>
            <person name="Martin F."/>
            <person name="Silar P."/>
            <person name="Natvig D.O."/>
            <person name="Lalanne C."/>
            <person name="Gautier V."/>
            <person name="Ament-Velasquez S.L."/>
            <person name="Kruys A."/>
            <person name="Hutchinson M.I."/>
            <person name="Powell A.J."/>
            <person name="Barry K."/>
            <person name="Miller A.N."/>
            <person name="Grigoriev I.V."/>
            <person name="Debuchy R."/>
            <person name="Gladieux P."/>
            <person name="Hiltunen Thoren M."/>
            <person name="Johannesson H."/>
        </authorList>
    </citation>
    <scope>NUCLEOTIDE SEQUENCE</scope>
    <source>
        <strain evidence="4">CBS 508.74</strain>
    </source>
</reference>
<proteinExistence type="predicted"/>
<organism evidence="4 5">
    <name type="scientific">Canariomyces notabilis</name>
    <dbReference type="NCBI Taxonomy" id="2074819"/>
    <lineage>
        <taxon>Eukaryota</taxon>
        <taxon>Fungi</taxon>
        <taxon>Dikarya</taxon>
        <taxon>Ascomycota</taxon>
        <taxon>Pezizomycotina</taxon>
        <taxon>Sordariomycetes</taxon>
        <taxon>Sordariomycetidae</taxon>
        <taxon>Sordariales</taxon>
        <taxon>Chaetomiaceae</taxon>
        <taxon>Canariomyces</taxon>
    </lineage>
</organism>
<reference evidence="4" key="2">
    <citation type="submission" date="2023-05" db="EMBL/GenBank/DDBJ databases">
        <authorList>
            <consortium name="Lawrence Berkeley National Laboratory"/>
            <person name="Steindorff A."/>
            <person name="Hensen N."/>
            <person name="Bonometti L."/>
            <person name="Westerberg I."/>
            <person name="Brannstrom I.O."/>
            <person name="Guillou S."/>
            <person name="Cros-Aarteil S."/>
            <person name="Calhoun S."/>
            <person name="Haridas S."/>
            <person name="Kuo A."/>
            <person name="Mondo S."/>
            <person name="Pangilinan J."/>
            <person name="Riley R."/>
            <person name="Labutti K."/>
            <person name="Andreopoulos B."/>
            <person name="Lipzen A."/>
            <person name="Chen C."/>
            <person name="Yanf M."/>
            <person name="Daum C."/>
            <person name="Ng V."/>
            <person name="Clum A."/>
            <person name="Ohm R."/>
            <person name="Martin F."/>
            <person name="Silar P."/>
            <person name="Natvig D."/>
            <person name="Lalanne C."/>
            <person name="Gautier V."/>
            <person name="Ament-Velasquez S.L."/>
            <person name="Kruys A."/>
            <person name="Hutchinson M.I."/>
            <person name="Powell A.J."/>
            <person name="Barry K."/>
            <person name="Miller A.N."/>
            <person name="Grigoriev I.V."/>
            <person name="Debuchy R."/>
            <person name="Gladieux P."/>
            <person name="Thoren M.H."/>
            <person name="Johannesson H."/>
        </authorList>
    </citation>
    <scope>NUCLEOTIDE SEQUENCE</scope>
    <source>
        <strain evidence="4">CBS 508.74</strain>
    </source>
</reference>
<evidence type="ECO:0000256" key="2">
    <source>
        <dbReference type="SAM" id="MobiDB-lite"/>
    </source>
</evidence>
<dbReference type="Proteomes" id="UP001302812">
    <property type="component" value="Unassembled WGS sequence"/>
</dbReference>
<dbReference type="SUPFAM" id="SSF57701">
    <property type="entry name" value="Zn2/Cys6 DNA-binding domain"/>
    <property type="match status" value="1"/>
</dbReference>
<dbReference type="AlphaFoldDB" id="A0AAN6TD62"/>
<feature type="compositionally biased region" description="Pro residues" evidence="2">
    <location>
        <begin position="92"/>
        <end position="101"/>
    </location>
</feature>
<dbReference type="InterPro" id="IPR036864">
    <property type="entry name" value="Zn2-C6_fun-type_DNA-bd_sf"/>
</dbReference>
<dbReference type="GO" id="GO:0008270">
    <property type="term" value="F:zinc ion binding"/>
    <property type="evidence" value="ECO:0007669"/>
    <property type="project" value="InterPro"/>
</dbReference>
<feature type="region of interest" description="Disordered" evidence="2">
    <location>
        <begin position="84"/>
        <end position="118"/>
    </location>
</feature>
<dbReference type="EMBL" id="MU853343">
    <property type="protein sequence ID" value="KAK4112249.1"/>
    <property type="molecule type" value="Genomic_DNA"/>
</dbReference>
<dbReference type="GO" id="GO:0000981">
    <property type="term" value="F:DNA-binding transcription factor activity, RNA polymerase II-specific"/>
    <property type="evidence" value="ECO:0007669"/>
    <property type="project" value="InterPro"/>
</dbReference>
<feature type="compositionally biased region" description="Low complexity" evidence="2">
    <location>
        <begin position="102"/>
        <end position="111"/>
    </location>
</feature>
<evidence type="ECO:0000313" key="4">
    <source>
        <dbReference type="EMBL" id="KAK4112249.1"/>
    </source>
</evidence>
<feature type="domain" description="Zn(2)-C6 fungal-type" evidence="3">
    <location>
        <begin position="12"/>
        <end position="50"/>
    </location>
</feature>
<gene>
    <name evidence="4" type="ORF">N656DRAFT_845551</name>
</gene>